<comment type="caution">
    <text evidence="2">The sequence shown here is derived from an EMBL/GenBank/DDBJ whole genome shotgun (WGS) entry which is preliminary data.</text>
</comment>
<feature type="non-terminal residue" evidence="2">
    <location>
        <position position="1"/>
    </location>
</feature>
<evidence type="ECO:0000313" key="2">
    <source>
        <dbReference type="EMBL" id="GAH75557.1"/>
    </source>
</evidence>
<name>X1I1I5_9ZZZZ</name>
<dbReference type="EMBL" id="BARU01028938">
    <property type="protein sequence ID" value="GAH75557.1"/>
    <property type="molecule type" value="Genomic_DNA"/>
</dbReference>
<evidence type="ECO:0000256" key="1">
    <source>
        <dbReference type="SAM" id="MobiDB-lite"/>
    </source>
</evidence>
<accession>X1I1I5</accession>
<proteinExistence type="predicted"/>
<gene>
    <name evidence="2" type="ORF">S03H2_46125</name>
</gene>
<reference evidence="2" key="1">
    <citation type="journal article" date="2014" name="Front. Microbiol.">
        <title>High frequency of phylogenetically diverse reductive dehalogenase-homologous genes in deep subseafloor sedimentary metagenomes.</title>
        <authorList>
            <person name="Kawai M."/>
            <person name="Futagami T."/>
            <person name="Toyoda A."/>
            <person name="Takaki Y."/>
            <person name="Nishi S."/>
            <person name="Hori S."/>
            <person name="Arai W."/>
            <person name="Tsubouchi T."/>
            <person name="Morono Y."/>
            <person name="Uchiyama I."/>
            <person name="Ito T."/>
            <person name="Fujiyama A."/>
            <person name="Inagaki F."/>
            <person name="Takami H."/>
        </authorList>
    </citation>
    <scope>NUCLEOTIDE SEQUENCE</scope>
    <source>
        <strain evidence="2">Expedition CK06-06</strain>
    </source>
</reference>
<organism evidence="2">
    <name type="scientific">marine sediment metagenome</name>
    <dbReference type="NCBI Taxonomy" id="412755"/>
    <lineage>
        <taxon>unclassified sequences</taxon>
        <taxon>metagenomes</taxon>
        <taxon>ecological metagenomes</taxon>
    </lineage>
</organism>
<protein>
    <submittedName>
        <fullName evidence="2">Uncharacterized protein</fullName>
    </submittedName>
</protein>
<dbReference type="AlphaFoldDB" id="X1I1I5"/>
<sequence>FIFYRTIPVKDGRNITVEVDLLAGEYGGTGKAHRTQSVQDVRARKARGL</sequence>
<feature type="region of interest" description="Disordered" evidence="1">
    <location>
        <begin position="29"/>
        <end position="49"/>
    </location>
</feature>